<evidence type="ECO:0000256" key="4">
    <source>
        <dbReference type="ARBA" id="ARBA00022801"/>
    </source>
</evidence>
<keyword evidence="5" id="KW-0862">Zinc</keyword>
<dbReference type="EMBL" id="CAEZSR010000197">
    <property type="protein sequence ID" value="CAB4586940.1"/>
    <property type="molecule type" value="Genomic_DNA"/>
</dbReference>
<dbReference type="CDD" id="cd10001">
    <property type="entry name" value="HDAC_classII_APAH"/>
    <property type="match status" value="1"/>
</dbReference>
<dbReference type="InterPro" id="IPR023801">
    <property type="entry name" value="His_deacetylse_dom"/>
</dbReference>
<evidence type="ECO:0000313" key="7">
    <source>
        <dbReference type="EMBL" id="CAB4586940.1"/>
    </source>
</evidence>
<dbReference type="GO" id="GO:0046872">
    <property type="term" value="F:metal ion binding"/>
    <property type="evidence" value="ECO:0007669"/>
    <property type="project" value="UniProtKB-KW"/>
</dbReference>
<dbReference type="InterPro" id="IPR023696">
    <property type="entry name" value="Ureohydrolase_dom_sf"/>
</dbReference>
<proteinExistence type="inferred from homology"/>
<protein>
    <submittedName>
        <fullName evidence="7">Unannotated protein</fullName>
    </submittedName>
</protein>
<reference evidence="7" key="1">
    <citation type="submission" date="2020-05" db="EMBL/GenBank/DDBJ databases">
        <authorList>
            <person name="Chiriac C."/>
            <person name="Salcher M."/>
            <person name="Ghai R."/>
            <person name="Kavagutti S V."/>
        </authorList>
    </citation>
    <scope>NUCLEOTIDE SEQUENCE</scope>
</reference>
<dbReference type="GO" id="GO:0016787">
    <property type="term" value="F:hydrolase activity"/>
    <property type="evidence" value="ECO:0007669"/>
    <property type="project" value="UniProtKB-KW"/>
</dbReference>
<sequence>MKTVYSDRHRHQDGQSELIDGKLMKCFECPERADLVLARVRDRAIGDVLDPTEHGLDPVRRVHTPAFVDFLSTAWDEWVAAHGEYDALPITWPTRGLRHDRVPDAIDGKLSYFSLDAGTPITAGTWSAITAAADVALTGVDLVLGGEQHAFSLCRPPGHHASADVYGGYCFFNNAAIAAQAFRDRGAGRVAVLDVDYHHGNGTQAIFYDRADVVFASIHGHPQQEYPFFLGYDDETGTGEGDGANLNLPLHHGSGWEVYGPALDRACDFVAGHRPDVLVVSLGVDTYKDDPISQFRLEHEHYLRMGERIAALGLPTLVVFEGGYAVAEIGVNAVNVLEGMAG</sequence>
<dbReference type="GO" id="GO:0004407">
    <property type="term" value="F:histone deacetylase activity"/>
    <property type="evidence" value="ECO:0007669"/>
    <property type="project" value="TreeGrafter"/>
</dbReference>
<evidence type="ECO:0000256" key="1">
    <source>
        <dbReference type="ARBA" id="ARBA00001947"/>
    </source>
</evidence>
<dbReference type="InterPro" id="IPR037138">
    <property type="entry name" value="His_deacetylse_dom_sf"/>
</dbReference>
<name>A0A6J6FE74_9ZZZZ</name>
<dbReference type="PRINTS" id="PR01270">
    <property type="entry name" value="HDASUPER"/>
</dbReference>
<dbReference type="GO" id="GO:0040029">
    <property type="term" value="P:epigenetic regulation of gene expression"/>
    <property type="evidence" value="ECO:0007669"/>
    <property type="project" value="TreeGrafter"/>
</dbReference>
<dbReference type="Pfam" id="PF00850">
    <property type="entry name" value="Hist_deacetyl"/>
    <property type="match status" value="1"/>
</dbReference>
<dbReference type="AlphaFoldDB" id="A0A6J6FE74"/>
<dbReference type="Gene3D" id="3.40.800.20">
    <property type="entry name" value="Histone deacetylase domain"/>
    <property type="match status" value="1"/>
</dbReference>
<evidence type="ECO:0000256" key="2">
    <source>
        <dbReference type="ARBA" id="ARBA00005947"/>
    </source>
</evidence>
<dbReference type="InterPro" id="IPR000286">
    <property type="entry name" value="HDACs"/>
</dbReference>
<dbReference type="PANTHER" id="PTHR10625:SF17">
    <property type="entry name" value="HISTONE DEACETYLASE 8"/>
    <property type="match status" value="1"/>
</dbReference>
<evidence type="ECO:0000256" key="3">
    <source>
        <dbReference type="ARBA" id="ARBA00022723"/>
    </source>
</evidence>
<dbReference type="PANTHER" id="PTHR10625">
    <property type="entry name" value="HISTONE DEACETYLASE HDAC1-RELATED"/>
    <property type="match status" value="1"/>
</dbReference>
<evidence type="ECO:0000256" key="5">
    <source>
        <dbReference type="ARBA" id="ARBA00022833"/>
    </source>
</evidence>
<organism evidence="7">
    <name type="scientific">freshwater metagenome</name>
    <dbReference type="NCBI Taxonomy" id="449393"/>
    <lineage>
        <taxon>unclassified sequences</taxon>
        <taxon>metagenomes</taxon>
        <taxon>ecological metagenomes</taxon>
    </lineage>
</organism>
<dbReference type="SUPFAM" id="SSF52768">
    <property type="entry name" value="Arginase/deacetylase"/>
    <property type="match status" value="1"/>
</dbReference>
<feature type="domain" description="Histone deacetylase" evidence="6">
    <location>
        <begin position="28"/>
        <end position="338"/>
    </location>
</feature>
<evidence type="ECO:0000259" key="6">
    <source>
        <dbReference type="Pfam" id="PF00850"/>
    </source>
</evidence>
<accession>A0A6J6FE74</accession>
<comment type="cofactor">
    <cofactor evidence="1">
        <name>Zn(2+)</name>
        <dbReference type="ChEBI" id="CHEBI:29105"/>
    </cofactor>
</comment>
<gene>
    <name evidence="7" type="ORF">UFOPK1493_03491</name>
</gene>
<comment type="similarity">
    <text evidence="2">Belongs to the histone deacetylase family.</text>
</comment>
<keyword evidence="3" id="KW-0479">Metal-binding</keyword>
<keyword evidence="4" id="KW-0378">Hydrolase</keyword>